<dbReference type="AlphaFoldDB" id="A0A8J6A6E6"/>
<evidence type="ECO:0000313" key="7">
    <source>
        <dbReference type="EMBL" id="KAG8511525.1"/>
    </source>
</evidence>
<feature type="region of interest" description="Disordered" evidence="5">
    <location>
        <begin position="64"/>
        <end position="83"/>
    </location>
</feature>
<evidence type="ECO:0000313" key="8">
    <source>
        <dbReference type="Proteomes" id="UP000700334"/>
    </source>
</evidence>
<evidence type="ECO:0000256" key="5">
    <source>
        <dbReference type="SAM" id="MobiDB-lite"/>
    </source>
</evidence>
<evidence type="ECO:0000256" key="6">
    <source>
        <dbReference type="SAM" id="Phobius"/>
    </source>
</evidence>
<feature type="transmembrane region" description="Helical" evidence="6">
    <location>
        <begin position="179"/>
        <end position="202"/>
    </location>
</feature>
<proteinExistence type="predicted"/>
<keyword evidence="3 6" id="KW-1133">Transmembrane helix</keyword>
<organism evidence="7 8">
    <name type="scientific">Galemys pyrenaicus</name>
    <name type="common">Iberian desman</name>
    <name type="synonym">Pyrenean desman</name>
    <dbReference type="NCBI Taxonomy" id="202257"/>
    <lineage>
        <taxon>Eukaryota</taxon>
        <taxon>Metazoa</taxon>
        <taxon>Chordata</taxon>
        <taxon>Craniata</taxon>
        <taxon>Vertebrata</taxon>
        <taxon>Euteleostomi</taxon>
        <taxon>Mammalia</taxon>
        <taxon>Eutheria</taxon>
        <taxon>Laurasiatheria</taxon>
        <taxon>Eulipotyphla</taxon>
        <taxon>Talpidae</taxon>
        <taxon>Galemys</taxon>
    </lineage>
</organism>
<keyword evidence="8" id="KW-1185">Reference proteome</keyword>
<comment type="subcellular location">
    <subcellularLocation>
        <location evidence="1">Membrane</location>
        <topology evidence="1">Multi-pass membrane protein</topology>
    </subcellularLocation>
</comment>
<dbReference type="InterPro" id="IPR005178">
    <property type="entry name" value="Ostalpha/TMEM184C"/>
</dbReference>
<reference evidence="7" key="1">
    <citation type="journal article" date="2021" name="Evol. Appl.">
        <title>The genome of the Pyrenean desman and the effects of bottlenecks and inbreeding on the genomic landscape of an endangered species.</title>
        <authorList>
            <person name="Escoda L."/>
            <person name="Castresana J."/>
        </authorList>
    </citation>
    <scope>NUCLEOTIDE SEQUENCE</scope>
    <source>
        <strain evidence="7">IBE-C5619</strain>
    </source>
</reference>
<protein>
    <submittedName>
        <fullName evidence="7">Transmembrane protein 184B</fullName>
    </submittedName>
</protein>
<evidence type="ECO:0000256" key="2">
    <source>
        <dbReference type="ARBA" id="ARBA00022692"/>
    </source>
</evidence>
<evidence type="ECO:0000256" key="4">
    <source>
        <dbReference type="ARBA" id="ARBA00023136"/>
    </source>
</evidence>
<accession>A0A8J6A6E6</accession>
<keyword evidence="2 6" id="KW-0812">Transmembrane</keyword>
<evidence type="ECO:0000256" key="3">
    <source>
        <dbReference type="ARBA" id="ARBA00022989"/>
    </source>
</evidence>
<dbReference type="OrthoDB" id="5348404at2759"/>
<gene>
    <name evidence="7" type="ORF">J0S82_008749</name>
</gene>
<evidence type="ECO:0000256" key="1">
    <source>
        <dbReference type="ARBA" id="ARBA00004141"/>
    </source>
</evidence>
<dbReference type="PANTHER" id="PTHR23423">
    <property type="entry name" value="ORGANIC SOLUTE TRANSPORTER-RELATED"/>
    <property type="match status" value="1"/>
</dbReference>
<comment type="caution">
    <text evidence="7">The sequence shown here is derived from an EMBL/GenBank/DDBJ whole genome shotgun (WGS) entry which is preliminary data.</text>
</comment>
<keyword evidence="4 6" id="KW-0472">Membrane</keyword>
<dbReference type="EMBL" id="JAGFMF010011830">
    <property type="protein sequence ID" value="KAG8511525.1"/>
    <property type="molecule type" value="Genomic_DNA"/>
</dbReference>
<sequence length="402" mass="43779">MSSQKRLGSELVEVSALGSTWAHTLAEALDLAVVLAICSNWYPGPQAPSRPKIPFYLGSLLQHGPQDSRSDKAQAPDTPGVARPRGCGTTRLSCVFTESSSSAHLHSRSYGLLRPDSHFLQGFLSGNSWLLATLMVKGAVLVPGHPAVLCGEAAHGCQHRGPPDLDKYWDGDFDVTSSYLYVTTIYISISLFLYALFLFYFATGELLSTYSSIPSHLLLLLARHASGHPGEVRHHPPDPLGQSVGGQGHQAASYQDFIICMEMFYAALALWQAFTYQLLHPMKSISSSLKETMNQNDIMQDAIHNFSIAYQQSTQQSTLDPGPLCLTVPMAQPGISTEPGVLPCPALDHLLCAFVTRECSLSWALTPHCWHSEELAVPGTVPLDSLWWPGPPVPLRHPCPQA</sequence>
<name>A0A8J6A6E6_GALPY</name>
<dbReference type="Proteomes" id="UP000700334">
    <property type="component" value="Unassembled WGS sequence"/>
</dbReference>
<dbReference type="GO" id="GO:0016020">
    <property type="term" value="C:membrane"/>
    <property type="evidence" value="ECO:0007669"/>
    <property type="project" value="UniProtKB-SubCell"/>
</dbReference>